<dbReference type="Proteomes" id="UP000238916">
    <property type="component" value="Unassembled WGS sequence"/>
</dbReference>
<dbReference type="AlphaFoldDB" id="A0A2U3LDT8"/>
<gene>
    <name evidence="2" type="ORF">SBF1_470025</name>
</gene>
<feature type="region of interest" description="Disordered" evidence="1">
    <location>
        <begin position="28"/>
        <end position="55"/>
    </location>
</feature>
<sequence>MSNCRRSFGVKVRGLFIVDLGLESGFKPDDSGGTTARTKIVNNSPSISSGSAPLTPGNVSMGMNNAVLGVKGLIE</sequence>
<feature type="compositionally biased region" description="Polar residues" evidence="1">
    <location>
        <begin position="32"/>
        <end position="55"/>
    </location>
</feature>
<reference evidence="3" key="1">
    <citation type="submission" date="2018-02" db="EMBL/GenBank/DDBJ databases">
        <authorList>
            <person name="Hausmann B."/>
        </authorList>
    </citation>
    <scope>NUCLEOTIDE SEQUENCE [LARGE SCALE GENOMIC DNA]</scope>
    <source>
        <strain evidence="3">Peat soil MAG SbF1</strain>
    </source>
</reference>
<proteinExistence type="predicted"/>
<organism evidence="2 3">
    <name type="scientific">Candidatus Desulfosporosinus infrequens</name>
    <dbReference type="NCBI Taxonomy" id="2043169"/>
    <lineage>
        <taxon>Bacteria</taxon>
        <taxon>Bacillati</taxon>
        <taxon>Bacillota</taxon>
        <taxon>Clostridia</taxon>
        <taxon>Eubacteriales</taxon>
        <taxon>Desulfitobacteriaceae</taxon>
        <taxon>Desulfosporosinus</taxon>
    </lineage>
</organism>
<protein>
    <submittedName>
        <fullName evidence="2">Uncharacterized protein</fullName>
    </submittedName>
</protein>
<accession>A0A2U3LDT8</accession>
<evidence type="ECO:0000256" key="1">
    <source>
        <dbReference type="SAM" id="MobiDB-lite"/>
    </source>
</evidence>
<dbReference type="EMBL" id="OMOF01000412">
    <property type="protein sequence ID" value="SPF50085.1"/>
    <property type="molecule type" value="Genomic_DNA"/>
</dbReference>
<evidence type="ECO:0000313" key="3">
    <source>
        <dbReference type="Proteomes" id="UP000238916"/>
    </source>
</evidence>
<name>A0A2U3LDT8_9FIRM</name>
<evidence type="ECO:0000313" key="2">
    <source>
        <dbReference type="EMBL" id="SPF50085.1"/>
    </source>
</evidence>